<name>A0A7R8WUE0_9CRUS</name>
<evidence type="ECO:0000256" key="9">
    <source>
        <dbReference type="RuleBase" id="RU361277"/>
    </source>
</evidence>
<dbReference type="Pfam" id="PF08240">
    <property type="entry name" value="ADH_N"/>
    <property type="match status" value="1"/>
</dbReference>
<comment type="similarity">
    <text evidence="2 9">Belongs to the zinc-containing alcohol dehydrogenase family.</text>
</comment>
<dbReference type="PROSITE" id="PS00059">
    <property type="entry name" value="ADH_ZINC"/>
    <property type="match status" value="1"/>
</dbReference>
<evidence type="ECO:0000256" key="2">
    <source>
        <dbReference type="ARBA" id="ARBA00008072"/>
    </source>
</evidence>
<keyword evidence="4 9" id="KW-0862">Zinc</keyword>
<dbReference type="Gene3D" id="3.90.180.10">
    <property type="entry name" value="Medium-chain alcohol dehydrogenases, catalytic domain"/>
    <property type="match status" value="1"/>
</dbReference>
<dbReference type="AlphaFoldDB" id="A0A7R8WUE0"/>
<keyword evidence="3 9" id="KW-0479">Metal-binding</keyword>
<proteinExistence type="inferred from homology"/>
<evidence type="ECO:0000256" key="7">
    <source>
        <dbReference type="ARBA" id="ARBA00026132"/>
    </source>
</evidence>
<gene>
    <name evidence="12" type="ORF">CTOB1V02_LOCUS13028</name>
</gene>
<dbReference type="InterPro" id="IPR013154">
    <property type="entry name" value="ADH-like_N"/>
</dbReference>
<evidence type="ECO:0000256" key="1">
    <source>
        <dbReference type="ARBA" id="ARBA00001947"/>
    </source>
</evidence>
<evidence type="ECO:0000259" key="11">
    <source>
        <dbReference type="Pfam" id="PF08240"/>
    </source>
</evidence>
<feature type="domain" description="Alcohol dehydrogenase-like C-terminal" evidence="10">
    <location>
        <begin position="154"/>
        <end position="228"/>
    </location>
</feature>
<dbReference type="SUPFAM" id="SSF51735">
    <property type="entry name" value="NAD(P)-binding Rossmann-fold domains"/>
    <property type="match status" value="1"/>
</dbReference>
<dbReference type="GO" id="GO:0008270">
    <property type="term" value="F:zinc ion binding"/>
    <property type="evidence" value="ECO:0007669"/>
    <property type="project" value="InterPro"/>
</dbReference>
<evidence type="ECO:0000256" key="6">
    <source>
        <dbReference type="ARBA" id="ARBA00023027"/>
    </source>
</evidence>
<dbReference type="PANTHER" id="PTHR43161:SF9">
    <property type="entry name" value="SORBITOL DEHYDROGENASE"/>
    <property type="match status" value="1"/>
</dbReference>
<protein>
    <recommendedName>
        <fullName evidence="7">Sorbitol dehydrogenase</fullName>
    </recommendedName>
    <alternativeName>
        <fullName evidence="8">Polyol dehydrogenase</fullName>
    </alternativeName>
</protein>
<dbReference type="Gene3D" id="3.40.50.720">
    <property type="entry name" value="NAD(P)-binding Rossmann-like Domain"/>
    <property type="match status" value="1"/>
</dbReference>
<dbReference type="PANTHER" id="PTHR43161">
    <property type="entry name" value="SORBITOL DEHYDROGENASE"/>
    <property type="match status" value="1"/>
</dbReference>
<evidence type="ECO:0000256" key="3">
    <source>
        <dbReference type="ARBA" id="ARBA00022723"/>
    </source>
</evidence>
<dbReference type="OrthoDB" id="1879366at2759"/>
<keyword evidence="6" id="KW-0520">NAD</keyword>
<evidence type="ECO:0000256" key="8">
    <source>
        <dbReference type="ARBA" id="ARBA00032485"/>
    </source>
</evidence>
<dbReference type="SUPFAM" id="SSF50129">
    <property type="entry name" value="GroES-like"/>
    <property type="match status" value="1"/>
</dbReference>
<dbReference type="FunFam" id="3.40.50.720:FF:000068">
    <property type="entry name" value="Sorbitol dehydrogenase"/>
    <property type="match status" value="1"/>
</dbReference>
<keyword evidence="5" id="KW-0560">Oxidoreductase</keyword>
<accession>A0A7R8WUE0</accession>
<reference evidence="12" key="1">
    <citation type="submission" date="2020-11" db="EMBL/GenBank/DDBJ databases">
        <authorList>
            <person name="Tran Van P."/>
        </authorList>
    </citation>
    <scope>NUCLEOTIDE SEQUENCE</scope>
</reference>
<comment type="cofactor">
    <cofactor evidence="1 9">
        <name>Zn(2+)</name>
        <dbReference type="ChEBI" id="CHEBI:29105"/>
    </cofactor>
</comment>
<dbReference type="GO" id="GO:0003939">
    <property type="term" value="F:L-iditol 2-dehydrogenase (NAD+) activity"/>
    <property type="evidence" value="ECO:0007669"/>
    <property type="project" value="TreeGrafter"/>
</dbReference>
<dbReference type="Pfam" id="PF00107">
    <property type="entry name" value="ADH_zinc_N"/>
    <property type="match status" value="1"/>
</dbReference>
<dbReference type="InterPro" id="IPR011032">
    <property type="entry name" value="GroES-like_sf"/>
</dbReference>
<organism evidence="12">
    <name type="scientific">Cyprideis torosa</name>
    <dbReference type="NCBI Taxonomy" id="163714"/>
    <lineage>
        <taxon>Eukaryota</taxon>
        <taxon>Metazoa</taxon>
        <taxon>Ecdysozoa</taxon>
        <taxon>Arthropoda</taxon>
        <taxon>Crustacea</taxon>
        <taxon>Oligostraca</taxon>
        <taxon>Ostracoda</taxon>
        <taxon>Podocopa</taxon>
        <taxon>Podocopida</taxon>
        <taxon>Cytherocopina</taxon>
        <taxon>Cytheroidea</taxon>
        <taxon>Cytherideidae</taxon>
        <taxon>Cyprideis</taxon>
    </lineage>
</organism>
<dbReference type="InterPro" id="IPR002328">
    <property type="entry name" value="ADH_Zn_CS"/>
</dbReference>
<evidence type="ECO:0000313" key="12">
    <source>
        <dbReference type="EMBL" id="CAD7235212.1"/>
    </source>
</evidence>
<dbReference type="GO" id="GO:0006062">
    <property type="term" value="P:sorbitol catabolic process"/>
    <property type="evidence" value="ECO:0007669"/>
    <property type="project" value="TreeGrafter"/>
</dbReference>
<evidence type="ECO:0000259" key="10">
    <source>
        <dbReference type="Pfam" id="PF00107"/>
    </source>
</evidence>
<dbReference type="EMBL" id="OB671734">
    <property type="protein sequence ID" value="CAD7235212.1"/>
    <property type="molecule type" value="Genomic_DNA"/>
</dbReference>
<evidence type="ECO:0000256" key="5">
    <source>
        <dbReference type="ARBA" id="ARBA00023002"/>
    </source>
</evidence>
<feature type="domain" description="Alcohol dehydrogenase-like N-terminal" evidence="11">
    <location>
        <begin position="8"/>
        <end position="116"/>
    </location>
</feature>
<dbReference type="InterPro" id="IPR013149">
    <property type="entry name" value="ADH-like_C"/>
</dbReference>
<evidence type="ECO:0000256" key="4">
    <source>
        <dbReference type="ARBA" id="ARBA00022833"/>
    </source>
</evidence>
<sequence length="235" mass="25245">MLSPYVVEVLIEVARVGICGSDVNWGYRPDKVISAPMVLGHETSGIVKRLGKKVTSVSVGDRVAIEPGLPCRRCRICLKGRYNLCQKIRFCATPPVNGTLCRYFIWDEDFCHKLPDDMSLDEGALLEPLSVAIHACRRGNVAIGSKVLVLGAGPIGLLCMMTAKSMGATDVVITDIDESRLSMAKGFGASCAINVLRNAEEVPQLIRNSFHGEGPDVTIECSGAQQSVLLGIEVG</sequence>
<dbReference type="InterPro" id="IPR036291">
    <property type="entry name" value="NAD(P)-bd_dom_sf"/>
</dbReference>